<gene>
    <name evidence="2" type="ORF">AVEN_210105_1</name>
</gene>
<evidence type="ECO:0000256" key="1">
    <source>
        <dbReference type="SAM" id="MobiDB-lite"/>
    </source>
</evidence>
<sequence length="89" mass="9874">MRNLRKERKKENGSTMDTGFVNNDGNRKQPAHLFAVGGFSQLVIAHINPSECELSFLASRQGTINSHWQCTSDRILNTPMGFSIGSHGK</sequence>
<dbReference type="EMBL" id="BGPR01001280">
    <property type="protein sequence ID" value="GBM49997.1"/>
    <property type="molecule type" value="Genomic_DNA"/>
</dbReference>
<dbReference type="AlphaFoldDB" id="A0A4Y2G9X1"/>
<feature type="region of interest" description="Disordered" evidence="1">
    <location>
        <begin position="1"/>
        <end position="26"/>
    </location>
</feature>
<evidence type="ECO:0000313" key="3">
    <source>
        <dbReference type="Proteomes" id="UP000499080"/>
    </source>
</evidence>
<comment type="caution">
    <text evidence="2">The sequence shown here is derived from an EMBL/GenBank/DDBJ whole genome shotgun (WGS) entry which is preliminary data.</text>
</comment>
<reference evidence="2 3" key="1">
    <citation type="journal article" date="2019" name="Sci. Rep.">
        <title>Orb-weaving spider Araneus ventricosus genome elucidates the spidroin gene catalogue.</title>
        <authorList>
            <person name="Kono N."/>
            <person name="Nakamura H."/>
            <person name="Ohtoshi R."/>
            <person name="Moran D.A.P."/>
            <person name="Shinohara A."/>
            <person name="Yoshida Y."/>
            <person name="Fujiwara M."/>
            <person name="Mori M."/>
            <person name="Tomita M."/>
            <person name="Arakawa K."/>
        </authorList>
    </citation>
    <scope>NUCLEOTIDE SEQUENCE [LARGE SCALE GENOMIC DNA]</scope>
</reference>
<protein>
    <submittedName>
        <fullName evidence="2">Uncharacterized protein</fullName>
    </submittedName>
</protein>
<organism evidence="2 3">
    <name type="scientific">Araneus ventricosus</name>
    <name type="common">Orbweaver spider</name>
    <name type="synonym">Epeira ventricosa</name>
    <dbReference type="NCBI Taxonomy" id="182803"/>
    <lineage>
        <taxon>Eukaryota</taxon>
        <taxon>Metazoa</taxon>
        <taxon>Ecdysozoa</taxon>
        <taxon>Arthropoda</taxon>
        <taxon>Chelicerata</taxon>
        <taxon>Arachnida</taxon>
        <taxon>Araneae</taxon>
        <taxon>Araneomorphae</taxon>
        <taxon>Entelegynae</taxon>
        <taxon>Araneoidea</taxon>
        <taxon>Araneidae</taxon>
        <taxon>Araneus</taxon>
    </lineage>
</organism>
<proteinExistence type="predicted"/>
<dbReference type="Proteomes" id="UP000499080">
    <property type="component" value="Unassembled WGS sequence"/>
</dbReference>
<evidence type="ECO:0000313" key="2">
    <source>
        <dbReference type="EMBL" id="GBM49997.1"/>
    </source>
</evidence>
<keyword evidence="3" id="KW-1185">Reference proteome</keyword>
<name>A0A4Y2G9X1_ARAVE</name>
<accession>A0A4Y2G9X1</accession>
<feature type="compositionally biased region" description="Polar residues" evidence="1">
    <location>
        <begin position="13"/>
        <end position="24"/>
    </location>
</feature>